<evidence type="ECO:0000256" key="1">
    <source>
        <dbReference type="SAM" id="MobiDB-lite"/>
    </source>
</evidence>
<feature type="signal peptide" evidence="2">
    <location>
        <begin position="1"/>
        <end position="21"/>
    </location>
</feature>
<name>E9GXJ9_DAPPU</name>
<dbReference type="EMBL" id="GL732573">
    <property type="protein sequence ID" value="EFX75796.1"/>
    <property type="molecule type" value="Genomic_DNA"/>
</dbReference>
<dbReference type="InParanoid" id="E9GXJ9"/>
<evidence type="ECO:0000313" key="3">
    <source>
        <dbReference type="EMBL" id="EFX75796.1"/>
    </source>
</evidence>
<sequence>MAKLSFVVLLVLAVLVSFCAAQNNEIGDNKELLGYPKNVAVNWDKFMARLLRELNLPQEPSPSIDEKQEQGAGIEDVVKVNGNKASQSCSSTTGCTATASETNTSSSGSSTGTSSTSTGTSSSSSNGSSSSTSTGTGSSSSSSSSGSSSSGSSSSSSSSSG</sequence>
<dbReference type="OrthoDB" id="10471271at2759"/>
<evidence type="ECO:0000256" key="2">
    <source>
        <dbReference type="SAM" id="SignalP"/>
    </source>
</evidence>
<proteinExistence type="predicted"/>
<dbReference type="AlphaFoldDB" id="E9GXJ9"/>
<keyword evidence="2" id="KW-0732">Signal</keyword>
<dbReference type="KEGG" id="dpx:DAPPUDRAFT_322985"/>
<organism evidence="3 4">
    <name type="scientific">Daphnia pulex</name>
    <name type="common">Water flea</name>
    <dbReference type="NCBI Taxonomy" id="6669"/>
    <lineage>
        <taxon>Eukaryota</taxon>
        <taxon>Metazoa</taxon>
        <taxon>Ecdysozoa</taxon>
        <taxon>Arthropoda</taxon>
        <taxon>Crustacea</taxon>
        <taxon>Branchiopoda</taxon>
        <taxon>Diplostraca</taxon>
        <taxon>Cladocera</taxon>
        <taxon>Anomopoda</taxon>
        <taxon>Daphniidae</taxon>
        <taxon>Daphnia</taxon>
    </lineage>
</organism>
<protein>
    <submittedName>
        <fullName evidence="3">Uncharacterized protein</fullName>
    </submittedName>
</protein>
<accession>E9GXJ9</accession>
<feature type="region of interest" description="Disordered" evidence="1">
    <location>
        <begin position="56"/>
        <end position="161"/>
    </location>
</feature>
<evidence type="ECO:0000313" key="4">
    <source>
        <dbReference type="Proteomes" id="UP000000305"/>
    </source>
</evidence>
<dbReference type="HOGENOM" id="CLU_136987_0_0_1"/>
<keyword evidence="4" id="KW-1185">Reference proteome</keyword>
<reference evidence="3 4" key="1">
    <citation type="journal article" date="2011" name="Science">
        <title>The ecoresponsive genome of Daphnia pulex.</title>
        <authorList>
            <person name="Colbourne J.K."/>
            <person name="Pfrender M.E."/>
            <person name="Gilbert D."/>
            <person name="Thomas W.K."/>
            <person name="Tucker A."/>
            <person name="Oakley T.H."/>
            <person name="Tokishita S."/>
            <person name="Aerts A."/>
            <person name="Arnold G.J."/>
            <person name="Basu M.K."/>
            <person name="Bauer D.J."/>
            <person name="Caceres C.E."/>
            <person name="Carmel L."/>
            <person name="Casola C."/>
            <person name="Choi J.H."/>
            <person name="Detter J.C."/>
            <person name="Dong Q."/>
            <person name="Dusheyko S."/>
            <person name="Eads B.D."/>
            <person name="Frohlich T."/>
            <person name="Geiler-Samerotte K.A."/>
            <person name="Gerlach D."/>
            <person name="Hatcher P."/>
            <person name="Jogdeo S."/>
            <person name="Krijgsveld J."/>
            <person name="Kriventseva E.V."/>
            <person name="Kultz D."/>
            <person name="Laforsch C."/>
            <person name="Lindquist E."/>
            <person name="Lopez J."/>
            <person name="Manak J.R."/>
            <person name="Muller J."/>
            <person name="Pangilinan J."/>
            <person name="Patwardhan R.P."/>
            <person name="Pitluck S."/>
            <person name="Pritham E.J."/>
            <person name="Rechtsteiner A."/>
            <person name="Rho M."/>
            <person name="Rogozin I.B."/>
            <person name="Sakarya O."/>
            <person name="Salamov A."/>
            <person name="Schaack S."/>
            <person name="Shapiro H."/>
            <person name="Shiga Y."/>
            <person name="Skalitzky C."/>
            <person name="Smith Z."/>
            <person name="Souvorov A."/>
            <person name="Sung W."/>
            <person name="Tang Z."/>
            <person name="Tsuchiya D."/>
            <person name="Tu H."/>
            <person name="Vos H."/>
            <person name="Wang M."/>
            <person name="Wolf Y.I."/>
            <person name="Yamagata H."/>
            <person name="Yamada T."/>
            <person name="Ye Y."/>
            <person name="Shaw J.R."/>
            <person name="Andrews J."/>
            <person name="Crease T.J."/>
            <person name="Tang H."/>
            <person name="Lucas S.M."/>
            <person name="Robertson H.M."/>
            <person name="Bork P."/>
            <person name="Koonin E.V."/>
            <person name="Zdobnov E.M."/>
            <person name="Grigoriev I.V."/>
            <person name="Lynch M."/>
            <person name="Boore J.L."/>
        </authorList>
    </citation>
    <scope>NUCLEOTIDE SEQUENCE [LARGE SCALE GENOMIC DNA]</scope>
</reference>
<feature type="chain" id="PRO_5003237569" evidence="2">
    <location>
        <begin position="22"/>
        <end position="161"/>
    </location>
</feature>
<feature type="compositionally biased region" description="Low complexity" evidence="1">
    <location>
        <begin position="85"/>
        <end position="161"/>
    </location>
</feature>
<gene>
    <name evidence="3" type="ORF">DAPPUDRAFT_322985</name>
</gene>
<dbReference type="Proteomes" id="UP000000305">
    <property type="component" value="Unassembled WGS sequence"/>
</dbReference>